<dbReference type="Proteomes" id="UP000178912">
    <property type="component" value="Unassembled WGS sequence"/>
</dbReference>
<dbReference type="EMBL" id="FJUX01000033">
    <property type="protein sequence ID" value="CZS97628.1"/>
    <property type="molecule type" value="Genomic_DNA"/>
</dbReference>
<gene>
    <name evidence="2" type="ORF">RAG0_06608</name>
</gene>
<protein>
    <submittedName>
        <fullName evidence="2">Uncharacterized protein</fullName>
    </submittedName>
</protein>
<reference evidence="3" key="1">
    <citation type="submission" date="2016-03" db="EMBL/GenBank/DDBJ databases">
        <authorList>
            <person name="Guldener U."/>
        </authorList>
    </citation>
    <scope>NUCLEOTIDE SEQUENCE [LARGE SCALE GENOMIC DNA]</scope>
    <source>
        <strain evidence="3">04CH-RAC-A.6.1</strain>
    </source>
</reference>
<evidence type="ECO:0000313" key="2">
    <source>
        <dbReference type="EMBL" id="CZS97628.1"/>
    </source>
</evidence>
<evidence type="ECO:0000256" key="1">
    <source>
        <dbReference type="SAM" id="MobiDB-lite"/>
    </source>
</evidence>
<proteinExistence type="predicted"/>
<sequence length="40" mass="4483">MPYSAEYALLIDEHKNITDPSSQDMPLTPPATATPIRRKI</sequence>
<feature type="region of interest" description="Disordered" evidence="1">
    <location>
        <begin position="16"/>
        <end position="40"/>
    </location>
</feature>
<name>A0A1E1KHV1_9HELO</name>
<organism evidence="2 3">
    <name type="scientific">Rhynchosporium agropyri</name>
    <dbReference type="NCBI Taxonomy" id="914238"/>
    <lineage>
        <taxon>Eukaryota</taxon>
        <taxon>Fungi</taxon>
        <taxon>Dikarya</taxon>
        <taxon>Ascomycota</taxon>
        <taxon>Pezizomycotina</taxon>
        <taxon>Leotiomycetes</taxon>
        <taxon>Helotiales</taxon>
        <taxon>Ploettnerulaceae</taxon>
        <taxon>Rhynchosporium</taxon>
    </lineage>
</organism>
<keyword evidence="3" id="KW-1185">Reference proteome</keyword>
<evidence type="ECO:0000313" key="3">
    <source>
        <dbReference type="Proteomes" id="UP000178912"/>
    </source>
</evidence>
<accession>A0A1E1KHV1</accession>
<dbReference type="AlphaFoldDB" id="A0A1E1KHV1"/>